<organism evidence="1 2">
    <name type="scientific">Streptomyces alanosinicus</name>
    <dbReference type="NCBI Taxonomy" id="68171"/>
    <lineage>
        <taxon>Bacteria</taxon>
        <taxon>Bacillati</taxon>
        <taxon>Actinomycetota</taxon>
        <taxon>Actinomycetes</taxon>
        <taxon>Kitasatosporales</taxon>
        <taxon>Streptomycetaceae</taxon>
        <taxon>Streptomyces</taxon>
    </lineage>
</organism>
<accession>A0A918YTQ1</accession>
<protein>
    <submittedName>
        <fullName evidence="1">Uncharacterized protein</fullName>
    </submittedName>
</protein>
<evidence type="ECO:0000313" key="2">
    <source>
        <dbReference type="Proteomes" id="UP000655443"/>
    </source>
</evidence>
<reference evidence="1" key="2">
    <citation type="submission" date="2020-09" db="EMBL/GenBank/DDBJ databases">
        <authorList>
            <person name="Sun Q."/>
            <person name="Ohkuma M."/>
        </authorList>
    </citation>
    <scope>NUCLEOTIDE SEQUENCE</scope>
    <source>
        <strain evidence="1">JCM 4714</strain>
    </source>
</reference>
<name>A0A918YTQ1_9ACTN</name>
<evidence type="ECO:0000313" key="1">
    <source>
        <dbReference type="EMBL" id="GHE15173.1"/>
    </source>
</evidence>
<reference evidence="1" key="1">
    <citation type="journal article" date="2014" name="Int. J. Syst. Evol. Microbiol.">
        <title>Complete genome sequence of Corynebacterium casei LMG S-19264T (=DSM 44701T), isolated from a smear-ripened cheese.</title>
        <authorList>
            <consortium name="US DOE Joint Genome Institute (JGI-PGF)"/>
            <person name="Walter F."/>
            <person name="Albersmeier A."/>
            <person name="Kalinowski J."/>
            <person name="Ruckert C."/>
        </authorList>
    </citation>
    <scope>NUCLEOTIDE SEQUENCE</scope>
    <source>
        <strain evidence="1">JCM 4714</strain>
    </source>
</reference>
<gene>
    <name evidence="1" type="ORF">GCM10010339_88960</name>
</gene>
<keyword evidence="2" id="KW-1185">Reference proteome</keyword>
<dbReference type="Proteomes" id="UP000655443">
    <property type="component" value="Unassembled WGS sequence"/>
</dbReference>
<proteinExistence type="predicted"/>
<dbReference type="EMBL" id="BMVG01000059">
    <property type="protein sequence ID" value="GHE15173.1"/>
    <property type="molecule type" value="Genomic_DNA"/>
</dbReference>
<dbReference type="AlphaFoldDB" id="A0A918YTQ1"/>
<comment type="caution">
    <text evidence="1">The sequence shown here is derived from an EMBL/GenBank/DDBJ whole genome shotgun (WGS) entry which is preliminary data.</text>
</comment>
<sequence length="137" mass="14060">MPRPVAYPLDQQGLGGVREDDLAGVQRLDADGADLVTGGVLLVGAVHTDGRVGVLVPVQRIEGGLRIVGTDSMAERFGALADMHGIGASSDPEQLLRMCGEQGVALVPFYAIAGTGRTAGATTNDHSTLHSMPATAQ</sequence>